<feature type="region of interest" description="Disordered" evidence="11">
    <location>
        <begin position="247"/>
        <end position="282"/>
    </location>
</feature>
<feature type="compositionally biased region" description="Polar residues" evidence="11">
    <location>
        <begin position="415"/>
        <end position="426"/>
    </location>
</feature>
<evidence type="ECO:0000256" key="6">
    <source>
        <dbReference type="ARBA" id="ARBA00023117"/>
    </source>
</evidence>
<evidence type="ECO:0000313" key="15">
    <source>
        <dbReference type="EMBL" id="OTF78374.1"/>
    </source>
</evidence>
<dbReference type="Gene3D" id="2.10.110.40">
    <property type="match status" value="1"/>
</dbReference>
<accession>A0A1Y3BED3</accession>
<dbReference type="GO" id="GO:0004402">
    <property type="term" value="F:histone acetyltransferase activity"/>
    <property type="evidence" value="ECO:0007669"/>
    <property type="project" value="InterPro"/>
</dbReference>
<gene>
    <name evidence="15" type="ORF">BLA29_000388</name>
</gene>
<dbReference type="InterPro" id="IPR018359">
    <property type="entry name" value="Bromodomain_CS"/>
</dbReference>
<dbReference type="InterPro" id="IPR038547">
    <property type="entry name" value="RING_CBP-p300_sf"/>
</dbReference>
<keyword evidence="3 15" id="KW-0808">Transferase</keyword>
<evidence type="ECO:0000256" key="9">
    <source>
        <dbReference type="ARBA" id="ARBA00048017"/>
    </source>
</evidence>
<sequence length="828" mass="94533">MFQTNARSSNVNATHYASNANPTKDWQSNVNLELRQHLVQKIVHAIFPNSDQNLSVHDKRLHNLYSYAKKVECDMYDKANSREEYYHLLAEKIYKIQKELEEKRQRRREQQQQPNVSNQQPMANMVVPNSRSPMPNNIQGMQSPTRGANMVVSTNNNNTTMTTNFVSNQNQQQQQSAVPQHQPTSVAGQLSNQFFMSTNVNQQQQGQASPIPHQMNQTNQFRHTQSHNQTNFINNSTSNNSIVLIHQQQQPNTPQQNFSNQSQTTPQRSQQQQSMSTATITTNSSHLSTNMTNIQQQQPSHATNIGQQSNHNQLQSNECNIKSEMMDDSMTTTCNSQLHPNTDLSNDMVGDKLSQSENISNVKAEMKDERMDEQKPIVDNFNSPAGSKNIDNSIMNSSNNSGGGGGGSGKNNSNQTPVSSNLKSPGSVSNSESKSDISKSDLDNTLDIPESMPFRQPVDPDVLQIPDYFNIIKHPMDLSTIKRNLDTGQYTDPWQYVDDVWLMFDNAWLYNRKTSRVYRHCTKLSEVFEQEINPVMRKLGYCCGQKYVFQPQILCCFGKQLCTIPRDANYMHYQNRYTYCMKCFSEIPGDNVTVGDVLGLEPNSTNTQTIPKSQFVESKNDHLDLEPFLECKECGRKLHQICVLHLDQIWPEGFTCEGCLRRDGRKRRENKFGAKRLPQSKLGTFIENRVNNFLRKKDCGAGEVFIRVVSSSDKIVDVKPGMKQRYCGKNDWPDSFPYRAKALFAFEVIDGTDVCFFGMHVQEYGSECMPPNTRRVYLAYLDSVYFFRPKQFRTAVYHEILLGYLDYAKQLGYTMAHIWACPPSEGIF</sequence>
<dbReference type="PANTHER" id="PTHR13808:SF1">
    <property type="entry name" value="HISTONE ACETYLTRANSFERASE"/>
    <property type="match status" value="1"/>
</dbReference>
<dbReference type="PROSITE" id="PS50952">
    <property type="entry name" value="KIX"/>
    <property type="match status" value="1"/>
</dbReference>
<dbReference type="AlphaFoldDB" id="A0A1Y3BED3"/>
<dbReference type="GO" id="GO:0005634">
    <property type="term" value="C:nucleus"/>
    <property type="evidence" value="ECO:0007669"/>
    <property type="project" value="UniProtKB-SubCell"/>
</dbReference>
<dbReference type="CDD" id="cd15802">
    <property type="entry name" value="RING_CBP-p300"/>
    <property type="match status" value="1"/>
</dbReference>
<feature type="compositionally biased region" description="Polar residues" evidence="11">
    <location>
        <begin position="127"/>
        <end position="146"/>
    </location>
</feature>
<reference evidence="15 16" key="1">
    <citation type="submission" date="2017-03" db="EMBL/GenBank/DDBJ databases">
        <title>Genome Survey of Euroglyphus maynei.</title>
        <authorList>
            <person name="Arlian L.G."/>
            <person name="Morgan M.S."/>
            <person name="Rider S.D."/>
        </authorList>
    </citation>
    <scope>NUCLEOTIDE SEQUENCE [LARGE SCALE GENOMIC DNA]</scope>
    <source>
        <strain evidence="15">Arlian Lab</strain>
        <tissue evidence="15">Whole body</tissue>
    </source>
</reference>
<dbReference type="InterPro" id="IPR001487">
    <property type="entry name" value="Bromodomain"/>
</dbReference>
<dbReference type="Pfam" id="PF02172">
    <property type="entry name" value="KIX"/>
    <property type="match status" value="1"/>
</dbReference>
<feature type="domain" description="KIX" evidence="13">
    <location>
        <begin position="21"/>
        <end position="101"/>
    </location>
</feature>
<evidence type="ECO:0000259" key="13">
    <source>
        <dbReference type="PROSITE" id="PS50952"/>
    </source>
</evidence>
<dbReference type="InterPro" id="IPR010303">
    <property type="entry name" value="RING_CBP-p300"/>
</dbReference>
<evidence type="ECO:0000256" key="1">
    <source>
        <dbReference type="ARBA" id="ARBA00004123"/>
    </source>
</evidence>
<dbReference type="SMART" id="SM01250">
    <property type="entry name" value="KAT11"/>
    <property type="match status" value="1"/>
</dbReference>
<dbReference type="Pfam" id="PF00439">
    <property type="entry name" value="Bromodomain"/>
    <property type="match status" value="1"/>
</dbReference>
<evidence type="ECO:0000259" key="14">
    <source>
        <dbReference type="PROSITE" id="PS51727"/>
    </source>
</evidence>
<comment type="caution">
    <text evidence="15">The sequence shown here is derived from an EMBL/GenBank/DDBJ whole genome shotgun (WGS) entry which is preliminary data.</text>
</comment>
<feature type="compositionally biased region" description="Low complexity" evidence="11">
    <location>
        <begin position="111"/>
        <end position="121"/>
    </location>
</feature>
<feature type="region of interest" description="Disordered" evidence="11">
    <location>
        <begin position="102"/>
        <end position="163"/>
    </location>
</feature>
<proteinExistence type="predicted"/>
<keyword evidence="5" id="KW-0805">Transcription regulation</keyword>
<dbReference type="SUPFAM" id="SSF47370">
    <property type="entry name" value="Bromodomain"/>
    <property type="match status" value="1"/>
</dbReference>
<feature type="region of interest" description="Disordered" evidence="11">
    <location>
        <begin position="1"/>
        <end position="22"/>
    </location>
</feature>
<dbReference type="Gene3D" id="3.30.40.10">
    <property type="entry name" value="Zinc/RING finger domain, C3HC4 (zinc finger)"/>
    <property type="match status" value="1"/>
</dbReference>
<comment type="subcellular location">
    <subcellularLocation>
        <location evidence="1">Nucleus</location>
    </subcellularLocation>
</comment>
<dbReference type="GO" id="GO:0031490">
    <property type="term" value="F:chromatin DNA binding"/>
    <property type="evidence" value="ECO:0007669"/>
    <property type="project" value="TreeGrafter"/>
</dbReference>
<keyword evidence="4" id="KW-0156">Chromatin regulator</keyword>
<dbReference type="EMBL" id="MUJZ01028186">
    <property type="protein sequence ID" value="OTF78374.1"/>
    <property type="molecule type" value="Genomic_DNA"/>
</dbReference>
<feature type="domain" description="CBP/p300-type HAT" evidence="14">
    <location>
        <begin position="671"/>
        <end position="828"/>
    </location>
</feature>
<evidence type="ECO:0000256" key="11">
    <source>
        <dbReference type="SAM" id="MobiDB-lite"/>
    </source>
</evidence>
<comment type="catalytic activity">
    <reaction evidence="9">
        <text>L-lysyl-[protein] + acetyl-CoA = N(6)-acetyl-L-lysyl-[protein] + CoA + H(+)</text>
        <dbReference type="Rhea" id="RHEA:45948"/>
        <dbReference type="Rhea" id="RHEA-COMP:9752"/>
        <dbReference type="Rhea" id="RHEA-COMP:10731"/>
        <dbReference type="ChEBI" id="CHEBI:15378"/>
        <dbReference type="ChEBI" id="CHEBI:29969"/>
        <dbReference type="ChEBI" id="CHEBI:57287"/>
        <dbReference type="ChEBI" id="CHEBI:57288"/>
        <dbReference type="ChEBI" id="CHEBI:61930"/>
        <dbReference type="EC" id="2.3.1.48"/>
    </reaction>
</comment>
<evidence type="ECO:0000259" key="12">
    <source>
        <dbReference type="PROSITE" id="PS50014"/>
    </source>
</evidence>
<dbReference type="PROSITE" id="PS51727">
    <property type="entry name" value="CBP_P300_HAT"/>
    <property type="match status" value="1"/>
</dbReference>
<dbReference type="Pfam" id="PF06001">
    <property type="entry name" value="RING_CBP-p300"/>
    <property type="match status" value="1"/>
</dbReference>
<evidence type="ECO:0000256" key="7">
    <source>
        <dbReference type="ARBA" id="ARBA00023163"/>
    </source>
</evidence>
<dbReference type="SMART" id="SM00297">
    <property type="entry name" value="BROMO"/>
    <property type="match status" value="1"/>
</dbReference>
<dbReference type="InterPro" id="IPR013178">
    <property type="entry name" value="Histone_AcTrfase_Rtt109/CBP"/>
</dbReference>
<dbReference type="EC" id="2.3.1.48" evidence="2"/>
<keyword evidence="8" id="KW-0539">Nucleus</keyword>
<feature type="domain" description="Bromo" evidence="12">
    <location>
        <begin position="446"/>
        <end position="518"/>
    </location>
</feature>
<dbReference type="PROSITE" id="PS50014">
    <property type="entry name" value="BROMODOMAIN_2"/>
    <property type="match status" value="1"/>
</dbReference>
<dbReference type="PROSITE" id="PS00633">
    <property type="entry name" value="BROMODOMAIN_1"/>
    <property type="match status" value="1"/>
</dbReference>
<dbReference type="OrthoDB" id="899at2759"/>
<dbReference type="Pfam" id="PF08214">
    <property type="entry name" value="HAT_KAT11"/>
    <property type="match status" value="1"/>
</dbReference>
<dbReference type="Pfam" id="PF23570">
    <property type="entry name" value="PHD_P300"/>
    <property type="match status" value="1"/>
</dbReference>
<organism evidence="15 16">
    <name type="scientific">Euroglyphus maynei</name>
    <name type="common">Mayne's house dust mite</name>
    <dbReference type="NCBI Taxonomy" id="6958"/>
    <lineage>
        <taxon>Eukaryota</taxon>
        <taxon>Metazoa</taxon>
        <taxon>Ecdysozoa</taxon>
        <taxon>Arthropoda</taxon>
        <taxon>Chelicerata</taxon>
        <taxon>Arachnida</taxon>
        <taxon>Acari</taxon>
        <taxon>Acariformes</taxon>
        <taxon>Sarcoptiformes</taxon>
        <taxon>Astigmata</taxon>
        <taxon>Psoroptidia</taxon>
        <taxon>Analgoidea</taxon>
        <taxon>Pyroglyphidae</taxon>
        <taxon>Pyroglyphinae</taxon>
        <taxon>Euroglyphus</taxon>
    </lineage>
</organism>
<feature type="region of interest" description="Disordered" evidence="11">
    <location>
        <begin position="364"/>
        <end position="457"/>
    </location>
</feature>
<protein>
    <recommendedName>
        <fullName evidence="2">histone acetyltransferase</fullName>
        <ecNumber evidence="2">2.3.1.48</ecNumber>
    </recommendedName>
</protein>
<dbReference type="GO" id="GO:0003713">
    <property type="term" value="F:transcription coactivator activity"/>
    <property type="evidence" value="ECO:0007669"/>
    <property type="project" value="TreeGrafter"/>
</dbReference>
<evidence type="ECO:0000313" key="16">
    <source>
        <dbReference type="Proteomes" id="UP000194236"/>
    </source>
</evidence>
<evidence type="ECO:0000256" key="8">
    <source>
        <dbReference type="ARBA" id="ARBA00023242"/>
    </source>
</evidence>
<dbReference type="GO" id="GO:0000123">
    <property type="term" value="C:histone acetyltransferase complex"/>
    <property type="evidence" value="ECO:0007669"/>
    <property type="project" value="TreeGrafter"/>
</dbReference>
<dbReference type="FunFam" id="3.30.40.10:FF:000034">
    <property type="entry name" value="Histone acetyltransferase p300"/>
    <property type="match status" value="1"/>
</dbReference>
<dbReference type="InterPro" id="IPR031162">
    <property type="entry name" value="CBP_P300_HAT"/>
</dbReference>
<feature type="region of interest" description="Disordered" evidence="11">
    <location>
        <begin position="294"/>
        <end position="313"/>
    </location>
</feature>
<feature type="compositionally biased region" description="Basic and acidic residues" evidence="11">
    <location>
        <begin position="433"/>
        <end position="442"/>
    </location>
</feature>
<feature type="compositionally biased region" description="Low complexity" evidence="11">
    <location>
        <begin position="149"/>
        <end position="163"/>
    </location>
</feature>
<dbReference type="Proteomes" id="UP000194236">
    <property type="component" value="Unassembled WGS sequence"/>
</dbReference>
<keyword evidence="7" id="KW-0804">Transcription</keyword>
<dbReference type="PANTHER" id="PTHR13808">
    <property type="entry name" value="CBP/P300-RELATED"/>
    <property type="match status" value="1"/>
</dbReference>
<feature type="compositionally biased region" description="Low complexity" evidence="11">
    <location>
        <begin position="387"/>
        <end position="400"/>
    </location>
</feature>
<dbReference type="SUPFAM" id="SSF47040">
    <property type="entry name" value="Kix domain of CBP (creb binding protein)"/>
    <property type="match status" value="1"/>
</dbReference>
<name>A0A1Y3BED3_EURMA</name>
<dbReference type="InterPro" id="IPR036427">
    <property type="entry name" value="Bromodomain-like_sf"/>
</dbReference>
<evidence type="ECO:0000256" key="2">
    <source>
        <dbReference type="ARBA" id="ARBA00013184"/>
    </source>
</evidence>
<dbReference type="InterPro" id="IPR013083">
    <property type="entry name" value="Znf_RING/FYVE/PHD"/>
</dbReference>
<dbReference type="Gene3D" id="1.20.920.10">
    <property type="entry name" value="Bromodomain-like"/>
    <property type="match status" value="1"/>
</dbReference>
<keyword evidence="16" id="KW-1185">Reference proteome</keyword>
<dbReference type="GO" id="GO:0005667">
    <property type="term" value="C:transcription regulator complex"/>
    <property type="evidence" value="ECO:0007669"/>
    <property type="project" value="TreeGrafter"/>
</dbReference>
<evidence type="ECO:0000256" key="4">
    <source>
        <dbReference type="ARBA" id="ARBA00022853"/>
    </source>
</evidence>
<dbReference type="PRINTS" id="PR00503">
    <property type="entry name" value="BROMODOMAIN"/>
</dbReference>
<evidence type="ECO:0000256" key="5">
    <source>
        <dbReference type="ARBA" id="ARBA00023015"/>
    </source>
</evidence>
<evidence type="ECO:0000256" key="3">
    <source>
        <dbReference type="ARBA" id="ARBA00022679"/>
    </source>
</evidence>
<evidence type="ECO:0000256" key="10">
    <source>
        <dbReference type="PROSITE-ProRule" id="PRU00035"/>
    </source>
</evidence>
<dbReference type="InterPro" id="IPR003101">
    <property type="entry name" value="KIX_dom"/>
</dbReference>
<dbReference type="InterPro" id="IPR056484">
    <property type="entry name" value="PHD_P300"/>
</dbReference>
<dbReference type="CDD" id="cd15557">
    <property type="entry name" value="PHD_CBP_p300"/>
    <property type="match status" value="1"/>
</dbReference>
<keyword evidence="6 10" id="KW-0103">Bromodomain</keyword>
<dbReference type="InterPro" id="IPR036529">
    <property type="entry name" value="KIX_dom_sf"/>
</dbReference>
<dbReference type="GO" id="GO:0045944">
    <property type="term" value="P:positive regulation of transcription by RNA polymerase II"/>
    <property type="evidence" value="ECO:0007669"/>
    <property type="project" value="TreeGrafter"/>
</dbReference>
<feature type="compositionally biased region" description="Basic and acidic residues" evidence="11">
    <location>
        <begin position="364"/>
        <end position="376"/>
    </location>
</feature>
<dbReference type="Gene3D" id="1.10.246.20">
    <property type="entry name" value="Coactivator CBP, KIX domain"/>
    <property type="match status" value="1"/>
</dbReference>